<dbReference type="RefSeq" id="XP_026601937.1">
    <property type="nucleotide sequence ID" value="XM_026749905.1"/>
</dbReference>
<evidence type="ECO:0000256" key="2">
    <source>
        <dbReference type="SAM" id="Phobius"/>
    </source>
</evidence>
<evidence type="ECO:0000256" key="1">
    <source>
        <dbReference type="SAM" id="MobiDB-lite"/>
    </source>
</evidence>
<evidence type="ECO:0000313" key="4">
    <source>
        <dbReference type="Proteomes" id="UP000256690"/>
    </source>
</evidence>
<organism evidence="3 4">
    <name type="scientific">Aspergillus mulundensis</name>
    <dbReference type="NCBI Taxonomy" id="1810919"/>
    <lineage>
        <taxon>Eukaryota</taxon>
        <taxon>Fungi</taxon>
        <taxon>Dikarya</taxon>
        <taxon>Ascomycota</taxon>
        <taxon>Pezizomycotina</taxon>
        <taxon>Eurotiomycetes</taxon>
        <taxon>Eurotiomycetidae</taxon>
        <taxon>Eurotiales</taxon>
        <taxon>Aspergillaceae</taxon>
        <taxon>Aspergillus</taxon>
        <taxon>Aspergillus subgen. Nidulantes</taxon>
    </lineage>
</organism>
<accession>A0A3D8RFA3</accession>
<keyword evidence="2" id="KW-0812">Transmembrane</keyword>
<dbReference type="GeneID" id="38118259"/>
<keyword evidence="4" id="KW-1185">Reference proteome</keyword>
<comment type="caution">
    <text evidence="3">The sequence shown here is derived from an EMBL/GenBank/DDBJ whole genome shotgun (WGS) entry which is preliminary data.</text>
</comment>
<dbReference type="OrthoDB" id="5429716at2759"/>
<evidence type="ECO:0000313" key="3">
    <source>
        <dbReference type="EMBL" id="RDW72717.1"/>
    </source>
</evidence>
<dbReference type="AlphaFoldDB" id="A0A3D8RFA3"/>
<reference evidence="3 4" key="1">
    <citation type="journal article" date="2018" name="IMA Fungus">
        <title>IMA Genome-F 9: Draft genome sequence of Annulohypoxylon stygium, Aspergillus mulundensis, Berkeleyomyces basicola (syn. Thielaviopsis basicola), Ceratocystis smalleyi, two Cercospora beticola strains, Coleophoma cylindrospora, Fusarium fracticaudum, Phialophora cf. hyalina, and Morchella septimelata.</title>
        <authorList>
            <person name="Wingfield B.D."/>
            <person name="Bills G.F."/>
            <person name="Dong Y."/>
            <person name="Huang W."/>
            <person name="Nel W.J."/>
            <person name="Swalarsk-Parry B.S."/>
            <person name="Vaghefi N."/>
            <person name="Wilken P.M."/>
            <person name="An Z."/>
            <person name="de Beer Z.W."/>
            <person name="De Vos L."/>
            <person name="Chen L."/>
            <person name="Duong T.A."/>
            <person name="Gao Y."/>
            <person name="Hammerbacher A."/>
            <person name="Kikkert J.R."/>
            <person name="Li Y."/>
            <person name="Li H."/>
            <person name="Li K."/>
            <person name="Li Q."/>
            <person name="Liu X."/>
            <person name="Ma X."/>
            <person name="Naidoo K."/>
            <person name="Pethybridge S.J."/>
            <person name="Sun J."/>
            <person name="Steenkamp E.T."/>
            <person name="van der Nest M.A."/>
            <person name="van Wyk S."/>
            <person name="Wingfield M.J."/>
            <person name="Xiong C."/>
            <person name="Yue Q."/>
            <person name="Zhang X."/>
        </authorList>
    </citation>
    <scope>NUCLEOTIDE SEQUENCE [LARGE SCALE GENOMIC DNA]</scope>
    <source>
        <strain evidence="3 4">DSM 5745</strain>
    </source>
</reference>
<feature type="compositionally biased region" description="Low complexity" evidence="1">
    <location>
        <begin position="262"/>
        <end position="280"/>
    </location>
</feature>
<proteinExistence type="predicted"/>
<keyword evidence="2" id="KW-1133">Transmembrane helix</keyword>
<feature type="transmembrane region" description="Helical" evidence="2">
    <location>
        <begin position="302"/>
        <end position="325"/>
    </location>
</feature>
<name>A0A3D8RFA3_9EURO</name>
<sequence length="327" mass="33892">MPTASSTLGWTLANWGTAPTTWVSADCTPAPQIYYAEPDDADIPELFASCPSTAYDSCLPRPSNTDLLDDYLSNQRNVPYWSPGANCPSGWKSVGSAARTGSAEDVTSSGIFTIGALATGRWELDDILDDDYIQLGLHDAFGALLDPSETAVACCPSSMTPARNGLCYSTLPTPSSSITAACIADYSNANGNLEFTSTSWVIDGTTRSGTIAVPTVTVPRTPESTRTRSIDADDRDELVVASLQVPVYVVRREGDRQGGAGNSSSGGSDGSGSSNGSDAASETDTNTNAAGALRLGRTSTKAWGSVGGMVGVLAASFLVGFALVVPW</sequence>
<feature type="region of interest" description="Disordered" evidence="1">
    <location>
        <begin position="251"/>
        <end position="292"/>
    </location>
</feature>
<gene>
    <name evidence="3" type="ORF">DSM5745_07889</name>
</gene>
<dbReference type="Proteomes" id="UP000256690">
    <property type="component" value="Unassembled WGS sequence"/>
</dbReference>
<keyword evidence="2" id="KW-0472">Membrane</keyword>
<protein>
    <submittedName>
        <fullName evidence="3">Uncharacterized protein</fullName>
    </submittedName>
</protein>
<dbReference type="EMBL" id="PVWQ01000009">
    <property type="protein sequence ID" value="RDW72717.1"/>
    <property type="molecule type" value="Genomic_DNA"/>
</dbReference>